<dbReference type="Proteomes" id="UP000271624">
    <property type="component" value="Unassembled WGS sequence"/>
</dbReference>
<dbReference type="Pfam" id="PF17914">
    <property type="entry name" value="HopA1"/>
    <property type="match status" value="1"/>
</dbReference>
<sequence length="358" mass="40571">MLQTAISSVDTLRAIASDIEISDNFCIRHPSFEKFALSSDVVARFQRNPAQLQQKYYALLLRNFIFGIYFNASLQNILSKPPSRVTGIYALHHNLENNSILGIDEELRAQLHEHNHGAGYYDSGWSVLRREPDASLAVIKGGLTMYVDSNHVYEITPAPKRGDYISIWLPKNRLQNGYYIAVSNCGQPEYGLFTDCGLSRIYFNITEAGAVALIDSLTIALNEEEIPFSYHVLCHPAAFGRYDSCILEFQKQDYLIIRKILQTVYSQHQSYFLPEIPLFTKFLAPGLGVAEQPQQNLAKNESFGMNRCQIIANALLQSWQQGKKSIEEKMQAIENSFNEAGIDLQHPYLNPNSEDIYT</sequence>
<evidence type="ECO:0000313" key="1">
    <source>
        <dbReference type="EMBL" id="RUT10036.1"/>
    </source>
</evidence>
<dbReference type="InterPro" id="IPR040871">
    <property type="entry name" value="HopA1"/>
</dbReference>
<reference evidence="1" key="2">
    <citation type="journal article" date="2019" name="Genome Biol. Evol.">
        <title>Day and night: Metabolic profiles and evolutionary relationships of six axenic non-marine cyanobacteria.</title>
        <authorList>
            <person name="Will S.E."/>
            <person name="Henke P."/>
            <person name="Boedeker C."/>
            <person name="Huang S."/>
            <person name="Brinkmann H."/>
            <person name="Rohde M."/>
            <person name="Jarek M."/>
            <person name="Friedl T."/>
            <person name="Seufert S."/>
            <person name="Schumacher M."/>
            <person name="Overmann J."/>
            <person name="Neumann-Schaal M."/>
            <person name="Petersen J."/>
        </authorList>
    </citation>
    <scope>NUCLEOTIDE SEQUENCE [LARGE SCALE GENOMIC DNA]</scope>
    <source>
        <strain evidence="1">PCC 7102</strain>
    </source>
</reference>
<proteinExistence type="predicted"/>
<comment type="caution">
    <text evidence="1">The sequence shown here is derived from an EMBL/GenBank/DDBJ whole genome shotgun (WGS) entry which is preliminary data.</text>
</comment>
<accession>A0A433VVC2</accession>
<name>A0A433VVC2_9CYAN</name>
<evidence type="ECO:0000313" key="2">
    <source>
        <dbReference type="Proteomes" id="UP000271624"/>
    </source>
</evidence>
<keyword evidence="2" id="KW-1185">Reference proteome</keyword>
<protein>
    <submittedName>
        <fullName evidence="1">Uncharacterized protein</fullName>
    </submittedName>
</protein>
<dbReference type="AlphaFoldDB" id="A0A433VVC2"/>
<gene>
    <name evidence="1" type="ORF">DSM106972_005310</name>
</gene>
<reference evidence="1" key="1">
    <citation type="submission" date="2018-12" db="EMBL/GenBank/DDBJ databases">
        <authorList>
            <person name="Will S."/>
            <person name="Neumann-Schaal M."/>
            <person name="Henke P."/>
        </authorList>
    </citation>
    <scope>NUCLEOTIDE SEQUENCE</scope>
    <source>
        <strain evidence="1">PCC 7102</strain>
    </source>
</reference>
<dbReference type="EMBL" id="RSCL01000001">
    <property type="protein sequence ID" value="RUT10036.1"/>
    <property type="molecule type" value="Genomic_DNA"/>
</dbReference>
<dbReference type="OrthoDB" id="939976at2"/>
<organism evidence="1 2">
    <name type="scientific">Dulcicalothrix desertica PCC 7102</name>
    <dbReference type="NCBI Taxonomy" id="232991"/>
    <lineage>
        <taxon>Bacteria</taxon>
        <taxon>Bacillati</taxon>
        <taxon>Cyanobacteriota</taxon>
        <taxon>Cyanophyceae</taxon>
        <taxon>Nostocales</taxon>
        <taxon>Calotrichaceae</taxon>
        <taxon>Dulcicalothrix</taxon>
    </lineage>
</organism>
<dbReference type="RefSeq" id="WP_127078568.1">
    <property type="nucleotide sequence ID" value="NZ_RSCL01000001.1"/>
</dbReference>